<name>A0ABM1XMQ0_AEDAL</name>
<dbReference type="EnsemblMetazoa" id="AALFPA23_001062.R815">
    <property type="protein sequence ID" value="AALFPA23_001062.P815"/>
    <property type="gene ID" value="AALFPA23_001062"/>
</dbReference>
<dbReference type="InterPro" id="IPR036875">
    <property type="entry name" value="Znf_CCHC_sf"/>
</dbReference>
<feature type="compositionally biased region" description="Basic and acidic residues" evidence="1">
    <location>
        <begin position="189"/>
        <end position="211"/>
    </location>
</feature>
<sequence>MALIGTIDPYVPGTKFTNYVELIDYFFSSNNIADDRKKDIFLSCAGLAVFEELKLLYPATDLKTLSYAEITKKLKERFDKIDSEIMLRYKFRCRRQSPSESGENFILAVKLLAESCDFGAFRDSAIRDQLVFGVYNRELQKRLLNEEDLNVRSAERIIKGFEMANSNTQYFHSEPGENHGVVNSVKYRLGDRQSRADRHDRSRSRSMDRPYYRNQGSRSNYRQDYRRYEGRSRSGHRSSSRGRYANFVCHFCKKRGHIQKNCYRYLDSQKSSVKFVKEVHTEKEDENAAGDVHDYFKRLRVQYDSDTEEEECLKMYYRSPSGQPSSRPTRGR</sequence>
<evidence type="ECO:0000313" key="3">
    <source>
        <dbReference type="Proteomes" id="UP000069940"/>
    </source>
</evidence>
<reference evidence="2" key="2">
    <citation type="submission" date="2025-05" db="UniProtKB">
        <authorList>
            <consortium name="EnsemblMetazoa"/>
        </authorList>
    </citation>
    <scope>IDENTIFICATION</scope>
    <source>
        <strain evidence="2">Foshan</strain>
    </source>
</reference>
<organism evidence="2 3">
    <name type="scientific">Aedes albopictus</name>
    <name type="common">Asian tiger mosquito</name>
    <name type="synonym">Stegomyia albopicta</name>
    <dbReference type="NCBI Taxonomy" id="7160"/>
    <lineage>
        <taxon>Eukaryota</taxon>
        <taxon>Metazoa</taxon>
        <taxon>Ecdysozoa</taxon>
        <taxon>Arthropoda</taxon>
        <taxon>Hexapoda</taxon>
        <taxon>Insecta</taxon>
        <taxon>Pterygota</taxon>
        <taxon>Neoptera</taxon>
        <taxon>Endopterygota</taxon>
        <taxon>Diptera</taxon>
        <taxon>Nematocera</taxon>
        <taxon>Culicoidea</taxon>
        <taxon>Culicidae</taxon>
        <taxon>Culicinae</taxon>
        <taxon>Aedini</taxon>
        <taxon>Aedes</taxon>
        <taxon>Stegomyia</taxon>
    </lineage>
</organism>
<dbReference type="PANTHER" id="PTHR33198">
    <property type="entry name" value="ANK_REP_REGION DOMAIN-CONTAINING PROTEIN-RELATED"/>
    <property type="match status" value="1"/>
</dbReference>
<protein>
    <recommendedName>
        <fullName evidence="4">CCHC-type domain-containing protein</fullName>
    </recommendedName>
</protein>
<keyword evidence="3" id="KW-1185">Reference proteome</keyword>
<feature type="compositionally biased region" description="Basic and acidic residues" evidence="1">
    <location>
        <begin position="221"/>
        <end position="232"/>
    </location>
</feature>
<dbReference type="GeneID" id="109425766"/>
<evidence type="ECO:0000256" key="1">
    <source>
        <dbReference type="SAM" id="MobiDB-lite"/>
    </source>
</evidence>
<dbReference type="Proteomes" id="UP000069940">
    <property type="component" value="Unassembled WGS sequence"/>
</dbReference>
<evidence type="ECO:0000313" key="2">
    <source>
        <dbReference type="EnsemblMetazoa" id="AALFPA23_001062.P815"/>
    </source>
</evidence>
<feature type="region of interest" description="Disordered" evidence="1">
    <location>
        <begin position="189"/>
        <end position="240"/>
    </location>
</feature>
<reference evidence="3" key="1">
    <citation type="journal article" date="2015" name="Proc. Natl. Acad. Sci. U.S.A.">
        <title>Genome sequence of the Asian Tiger mosquito, Aedes albopictus, reveals insights into its biology, genetics, and evolution.</title>
        <authorList>
            <person name="Chen X.G."/>
            <person name="Jiang X."/>
            <person name="Gu J."/>
            <person name="Xu M."/>
            <person name="Wu Y."/>
            <person name="Deng Y."/>
            <person name="Zhang C."/>
            <person name="Bonizzoni M."/>
            <person name="Dermauw W."/>
            <person name="Vontas J."/>
            <person name="Armbruster P."/>
            <person name="Huang X."/>
            <person name="Yang Y."/>
            <person name="Zhang H."/>
            <person name="He W."/>
            <person name="Peng H."/>
            <person name="Liu Y."/>
            <person name="Wu K."/>
            <person name="Chen J."/>
            <person name="Lirakis M."/>
            <person name="Topalis P."/>
            <person name="Van Leeuwen T."/>
            <person name="Hall A.B."/>
            <person name="Jiang X."/>
            <person name="Thorpe C."/>
            <person name="Mueller R.L."/>
            <person name="Sun C."/>
            <person name="Waterhouse R.M."/>
            <person name="Yan G."/>
            <person name="Tu Z.J."/>
            <person name="Fang X."/>
            <person name="James A.A."/>
        </authorList>
    </citation>
    <scope>NUCLEOTIDE SEQUENCE [LARGE SCALE GENOMIC DNA]</scope>
    <source>
        <strain evidence="3">Foshan</strain>
    </source>
</reference>
<proteinExistence type="predicted"/>
<dbReference type="RefSeq" id="XP_062701860.1">
    <property type="nucleotide sequence ID" value="XM_062845876.1"/>
</dbReference>
<evidence type="ECO:0008006" key="4">
    <source>
        <dbReference type="Google" id="ProtNLM"/>
    </source>
</evidence>
<accession>A0ABM1XMQ0</accession>
<dbReference type="SUPFAM" id="SSF57756">
    <property type="entry name" value="Retrovirus zinc finger-like domains"/>
    <property type="match status" value="1"/>
</dbReference>